<feature type="compositionally biased region" description="Polar residues" evidence="1">
    <location>
        <begin position="39"/>
        <end position="55"/>
    </location>
</feature>
<feature type="region of interest" description="Disordered" evidence="1">
    <location>
        <begin position="357"/>
        <end position="495"/>
    </location>
</feature>
<dbReference type="EMBL" id="JABXXO010000009">
    <property type="protein sequence ID" value="KAF7770394.1"/>
    <property type="molecule type" value="Genomic_DNA"/>
</dbReference>
<feature type="compositionally biased region" description="Basic and acidic residues" evidence="1">
    <location>
        <begin position="471"/>
        <end position="486"/>
    </location>
</feature>
<feature type="compositionally biased region" description="Polar residues" evidence="1">
    <location>
        <begin position="365"/>
        <end position="412"/>
    </location>
</feature>
<evidence type="ECO:0000313" key="2">
    <source>
        <dbReference type="EMBL" id="KAF7770394.1"/>
    </source>
</evidence>
<proteinExistence type="predicted"/>
<organism evidence="2 3">
    <name type="scientific">Agaricus bisporus var. burnettii</name>
    <dbReference type="NCBI Taxonomy" id="192524"/>
    <lineage>
        <taxon>Eukaryota</taxon>
        <taxon>Fungi</taxon>
        <taxon>Dikarya</taxon>
        <taxon>Basidiomycota</taxon>
        <taxon>Agaricomycotina</taxon>
        <taxon>Agaricomycetes</taxon>
        <taxon>Agaricomycetidae</taxon>
        <taxon>Agaricales</taxon>
        <taxon>Agaricineae</taxon>
        <taxon>Agaricaceae</taxon>
        <taxon>Agaricus</taxon>
    </lineage>
</organism>
<evidence type="ECO:0000313" key="3">
    <source>
        <dbReference type="Proteomes" id="UP000629468"/>
    </source>
</evidence>
<feature type="compositionally biased region" description="Polar residues" evidence="1">
    <location>
        <begin position="447"/>
        <end position="456"/>
    </location>
</feature>
<gene>
    <name evidence="2" type="ORF">Agabi119p4_6368</name>
</gene>
<name>A0A8H7EZP9_AGABI</name>
<dbReference type="Proteomes" id="UP000629468">
    <property type="component" value="Unassembled WGS sequence"/>
</dbReference>
<comment type="caution">
    <text evidence="2">The sequence shown here is derived from an EMBL/GenBank/DDBJ whole genome shotgun (WGS) entry which is preliminary data.</text>
</comment>
<sequence length="528" mass="58855">MPPKNTQPSTKDPANTVKVTYLQRSRKTSKEPSADDLATPSSSTSVSRKPTNNIKSRTDALFKTPENPPIRIVDFRTETSPKRLQHERSGSVVLLEQVAKDTKSISSGASPDNKSLSSVSRISQPSTNRSQTPTSEANPDNISIADSIAESISISGSNRIKRTEVERKQYFENQSECGSIEGHRAFCTRCKEWVRLSPRQSYYVKPWEVHRAKCDQKLPVKHTYKDLGLIATIPFIVPRTEKIRKVLLALDDSAETVEPDQVKCKTCQDWVPLEKKYSIRSWSRHKGACRSNQKPGDIEQTLERKLFFMCDAQFKNFRDKHTVECRACNEAVALKADPDYDLDLWLEHKKTCHLPPEAQLRPLSASGSTKAGQEMQPQSNVDSTIDSAQPDQHTVESTSTITNPDTRVTSTARPVVPPESATLSTTDSERTLVPSSSSISIPSFSPQVDTEPTASNSRKRPRDSNEDGGVDEGKESDVVMDGERPARRSRLAGYIPEEKEAPTGLGWFTLPFQAFVKGFKESLTTWDS</sequence>
<reference evidence="2 3" key="1">
    <citation type="journal article" name="Sci. Rep.">
        <title>Telomere-to-telomere assembled and centromere annotated genomes of the two main subspecies of the button mushroom Agaricus bisporus reveal especially polymorphic chromosome ends.</title>
        <authorList>
            <person name="Sonnenberg A.S.M."/>
            <person name="Sedaghat-Telgerd N."/>
            <person name="Lavrijssen B."/>
            <person name="Ohm R.A."/>
            <person name="Hendrickx P.M."/>
            <person name="Scholtmeijer K."/>
            <person name="Baars J.J.P."/>
            <person name="van Peer A."/>
        </authorList>
    </citation>
    <scope>NUCLEOTIDE SEQUENCE [LARGE SCALE GENOMIC DNA]</scope>
    <source>
        <strain evidence="2 3">H119_p4</strain>
    </source>
</reference>
<accession>A0A8H7EZP9</accession>
<feature type="region of interest" description="Disordered" evidence="1">
    <location>
        <begin position="102"/>
        <end position="142"/>
    </location>
</feature>
<evidence type="ECO:0000256" key="1">
    <source>
        <dbReference type="SAM" id="MobiDB-lite"/>
    </source>
</evidence>
<feature type="compositionally biased region" description="Basic and acidic residues" evidence="1">
    <location>
        <begin position="73"/>
        <end position="88"/>
    </location>
</feature>
<feature type="compositionally biased region" description="Polar residues" evidence="1">
    <location>
        <begin position="104"/>
        <end position="141"/>
    </location>
</feature>
<feature type="compositionally biased region" description="Polar residues" evidence="1">
    <location>
        <begin position="1"/>
        <end position="13"/>
    </location>
</feature>
<feature type="compositionally biased region" description="Low complexity" evidence="1">
    <location>
        <begin position="434"/>
        <end position="446"/>
    </location>
</feature>
<protein>
    <submittedName>
        <fullName evidence="2">Uncharacterized protein</fullName>
    </submittedName>
</protein>
<feature type="region of interest" description="Disordered" evidence="1">
    <location>
        <begin position="1"/>
        <end position="88"/>
    </location>
</feature>
<dbReference type="AlphaFoldDB" id="A0A8H7EZP9"/>